<dbReference type="CDD" id="cd00075">
    <property type="entry name" value="HATPase"/>
    <property type="match status" value="1"/>
</dbReference>
<dbReference type="GO" id="GO:0005886">
    <property type="term" value="C:plasma membrane"/>
    <property type="evidence" value="ECO:0007669"/>
    <property type="project" value="TreeGrafter"/>
</dbReference>
<feature type="transmembrane region" description="Helical" evidence="10">
    <location>
        <begin position="169"/>
        <end position="191"/>
    </location>
</feature>
<evidence type="ECO:0000256" key="8">
    <source>
        <dbReference type="ARBA" id="ARBA00022989"/>
    </source>
</evidence>
<dbReference type="Gene3D" id="6.10.340.10">
    <property type="match status" value="1"/>
</dbReference>
<evidence type="ECO:0000256" key="4">
    <source>
        <dbReference type="ARBA" id="ARBA00022553"/>
    </source>
</evidence>
<comment type="subcellular location">
    <subcellularLocation>
        <location evidence="2">Membrane</location>
    </subcellularLocation>
</comment>
<protein>
    <recommendedName>
        <fullName evidence="3">histidine kinase</fullName>
        <ecNumber evidence="3">2.7.13.3</ecNumber>
    </recommendedName>
</protein>
<evidence type="ECO:0000313" key="12">
    <source>
        <dbReference type="EMBL" id="TLU95816.1"/>
    </source>
</evidence>
<dbReference type="InterPro" id="IPR005467">
    <property type="entry name" value="His_kinase_dom"/>
</dbReference>
<evidence type="ECO:0000256" key="5">
    <source>
        <dbReference type="ARBA" id="ARBA00022679"/>
    </source>
</evidence>
<dbReference type="PROSITE" id="PS50109">
    <property type="entry name" value="HIS_KIN"/>
    <property type="match status" value="1"/>
</dbReference>
<dbReference type="Proteomes" id="UP000309788">
    <property type="component" value="Unassembled WGS sequence"/>
</dbReference>
<dbReference type="InterPro" id="IPR004358">
    <property type="entry name" value="Sig_transdc_His_kin-like_C"/>
</dbReference>
<evidence type="ECO:0000256" key="7">
    <source>
        <dbReference type="ARBA" id="ARBA00022777"/>
    </source>
</evidence>
<evidence type="ECO:0000256" key="3">
    <source>
        <dbReference type="ARBA" id="ARBA00012438"/>
    </source>
</evidence>
<dbReference type="EC" id="2.7.13.3" evidence="3"/>
<dbReference type="SMART" id="SM00387">
    <property type="entry name" value="HATPase_c"/>
    <property type="match status" value="1"/>
</dbReference>
<dbReference type="InterPro" id="IPR036890">
    <property type="entry name" value="HATPase_C_sf"/>
</dbReference>
<keyword evidence="4" id="KW-0597">Phosphoprotein</keyword>
<dbReference type="SUPFAM" id="SSF55874">
    <property type="entry name" value="ATPase domain of HSP90 chaperone/DNA topoisomerase II/histidine kinase"/>
    <property type="match status" value="1"/>
</dbReference>
<gene>
    <name evidence="12" type="ORF">FEM55_01250</name>
</gene>
<dbReference type="InterPro" id="IPR003661">
    <property type="entry name" value="HisK_dim/P_dom"/>
</dbReference>
<dbReference type="InterPro" id="IPR036097">
    <property type="entry name" value="HisK_dim/P_sf"/>
</dbReference>
<evidence type="ECO:0000256" key="10">
    <source>
        <dbReference type="SAM" id="Phobius"/>
    </source>
</evidence>
<dbReference type="AlphaFoldDB" id="A0A5R9KI85"/>
<proteinExistence type="predicted"/>
<name>A0A5R9KI85_9BACT</name>
<evidence type="ECO:0000256" key="2">
    <source>
        <dbReference type="ARBA" id="ARBA00004370"/>
    </source>
</evidence>
<dbReference type="PANTHER" id="PTHR45436">
    <property type="entry name" value="SENSOR HISTIDINE KINASE YKOH"/>
    <property type="match status" value="1"/>
</dbReference>
<dbReference type="SMART" id="SM00388">
    <property type="entry name" value="HisKA"/>
    <property type="match status" value="1"/>
</dbReference>
<dbReference type="InterPro" id="IPR050428">
    <property type="entry name" value="TCS_sensor_his_kinase"/>
</dbReference>
<dbReference type="CDD" id="cd00082">
    <property type="entry name" value="HisKA"/>
    <property type="match status" value="1"/>
</dbReference>
<organism evidence="12 13">
    <name type="scientific">Dyadobacter sediminis</name>
    <dbReference type="NCBI Taxonomy" id="1493691"/>
    <lineage>
        <taxon>Bacteria</taxon>
        <taxon>Pseudomonadati</taxon>
        <taxon>Bacteroidota</taxon>
        <taxon>Cytophagia</taxon>
        <taxon>Cytophagales</taxon>
        <taxon>Spirosomataceae</taxon>
        <taxon>Dyadobacter</taxon>
    </lineage>
</organism>
<evidence type="ECO:0000313" key="13">
    <source>
        <dbReference type="Proteomes" id="UP000309788"/>
    </source>
</evidence>
<dbReference type="EMBL" id="VCEI01000011">
    <property type="protein sequence ID" value="TLU95816.1"/>
    <property type="molecule type" value="Genomic_DNA"/>
</dbReference>
<dbReference type="OrthoDB" id="594725at2"/>
<keyword evidence="7 12" id="KW-0418">Kinase</keyword>
<sequence length="466" mass="53613">MHQNGKRARLHDIGTKMKVQHRLTLVSSLIFSLVFTVSSALIYLNFTKSAENIFFEELARKASLTALFYLEEDEVTSREYKRIEEKFLNATANQEIRLYDKTGNIHFGEADPDTNITSKILKTIRDRESYSFKVDSLYYYAIYYRDNQGSFSVIIKANNPTLNAQENEFLKILLTALVIGIMVIVALSYTLSKIAYSPIRHIIEQVKSLDVTRQRQQLTYPETRDELEDLFKEFNAMLDKSYQNIQIQKNFISHASHELKSPLAAIVGDLEVLLNKERSVHEYQAVSRDVLHDAERLEKILENLLILADLEKHTPEIMTEQRLDELLWEVLDQLSSEYPDTKTNLLWKLPEGRTDVLTYVCNPTQIYIALYNLVENAAKFSEGKPIAISLEQVEERLLIKIQDQGIGIREEDLKHIFEPFYRGSNVSRRKGNGLGMTISGKILENHHIRMQISSAAGKGTTISILF</sequence>
<keyword evidence="5" id="KW-0808">Transferase</keyword>
<evidence type="ECO:0000256" key="6">
    <source>
        <dbReference type="ARBA" id="ARBA00022692"/>
    </source>
</evidence>
<comment type="catalytic activity">
    <reaction evidence="1">
        <text>ATP + protein L-histidine = ADP + protein N-phospho-L-histidine.</text>
        <dbReference type="EC" id="2.7.13.3"/>
    </reaction>
</comment>
<evidence type="ECO:0000256" key="9">
    <source>
        <dbReference type="ARBA" id="ARBA00023136"/>
    </source>
</evidence>
<keyword evidence="8 10" id="KW-1133">Transmembrane helix</keyword>
<dbReference type="PANTHER" id="PTHR45436:SF5">
    <property type="entry name" value="SENSOR HISTIDINE KINASE TRCS"/>
    <property type="match status" value="1"/>
</dbReference>
<reference evidence="12 13" key="1">
    <citation type="submission" date="2019-05" db="EMBL/GenBank/DDBJ databases">
        <authorList>
            <person name="Qu J.-H."/>
        </authorList>
    </citation>
    <scope>NUCLEOTIDE SEQUENCE [LARGE SCALE GENOMIC DNA]</scope>
    <source>
        <strain evidence="12 13">Z12</strain>
    </source>
</reference>
<keyword evidence="13" id="KW-1185">Reference proteome</keyword>
<feature type="transmembrane region" description="Helical" evidence="10">
    <location>
        <begin position="23"/>
        <end position="46"/>
    </location>
</feature>
<evidence type="ECO:0000259" key="11">
    <source>
        <dbReference type="PROSITE" id="PS50109"/>
    </source>
</evidence>
<dbReference type="Pfam" id="PF00512">
    <property type="entry name" value="HisKA"/>
    <property type="match status" value="1"/>
</dbReference>
<keyword evidence="9 10" id="KW-0472">Membrane</keyword>
<dbReference type="GO" id="GO:0000155">
    <property type="term" value="F:phosphorelay sensor kinase activity"/>
    <property type="evidence" value="ECO:0007669"/>
    <property type="project" value="InterPro"/>
</dbReference>
<dbReference type="Gene3D" id="1.10.287.130">
    <property type="match status" value="1"/>
</dbReference>
<dbReference type="SUPFAM" id="SSF47384">
    <property type="entry name" value="Homodimeric domain of signal transducing histidine kinase"/>
    <property type="match status" value="1"/>
</dbReference>
<comment type="caution">
    <text evidence="12">The sequence shown here is derived from an EMBL/GenBank/DDBJ whole genome shotgun (WGS) entry which is preliminary data.</text>
</comment>
<feature type="domain" description="Histidine kinase" evidence="11">
    <location>
        <begin position="254"/>
        <end position="466"/>
    </location>
</feature>
<keyword evidence="6 10" id="KW-0812">Transmembrane</keyword>
<accession>A0A5R9KI85</accession>
<dbReference type="Pfam" id="PF02518">
    <property type="entry name" value="HATPase_c"/>
    <property type="match status" value="1"/>
</dbReference>
<evidence type="ECO:0000256" key="1">
    <source>
        <dbReference type="ARBA" id="ARBA00000085"/>
    </source>
</evidence>
<dbReference type="InterPro" id="IPR003594">
    <property type="entry name" value="HATPase_dom"/>
</dbReference>
<dbReference type="PRINTS" id="PR00344">
    <property type="entry name" value="BCTRLSENSOR"/>
</dbReference>
<dbReference type="Gene3D" id="3.30.565.10">
    <property type="entry name" value="Histidine kinase-like ATPase, C-terminal domain"/>
    <property type="match status" value="1"/>
</dbReference>